<dbReference type="InterPro" id="IPR000715">
    <property type="entry name" value="Glycosyl_transferase_4"/>
</dbReference>
<keyword evidence="6" id="KW-0472">Membrane</keyword>
<gene>
    <name evidence="8" type="ORF">B7C51_13335</name>
</gene>
<feature type="binding site" evidence="7">
    <location>
        <position position="216"/>
    </location>
    <ligand>
        <name>Mg(2+)</name>
        <dbReference type="ChEBI" id="CHEBI:18420"/>
    </ligand>
</feature>
<name>A0A1V0UUA2_9BACL</name>
<accession>A0A1V0UUA2</accession>
<organism evidence="8 9">
    <name type="scientific">Paenibacillus larvae subsp. pulvifaciens</name>
    <dbReference type="NCBI Taxonomy" id="1477"/>
    <lineage>
        <taxon>Bacteria</taxon>
        <taxon>Bacillati</taxon>
        <taxon>Bacillota</taxon>
        <taxon>Bacilli</taxon>
        <taxon>Bacillales</taxon>
        <taxon>Paenibacillaceae</taxon>
        <taxon>Paenibacillus</taxon>
    </lineage>
</organism>
<dbReference type="GO" id="GO:0009103">
    <property type="term" value="P:lipopolysaccharide biosynthetic process"/>
    <property type="evidence" value="ECO:0007669"/>
    <property type="project" value="TreeGrafter"/>
</dbReference>
<evidence type="ECO:0000256" key="4">
    <source>
        <dbReference type="ARBA" id="ARBA00022692"/>
    </source>
</evidence>
<evidence type="ECO:0000256" key="6">
    <source>
        <dbReference type="ARBA" id="ARBA00023136"/>
    </source>
</evidence>
<keyword evidence="2" id="KW-1003">Cell membrane</keyword>
<keyword evidence="7" id="KW-0460">Magnesium</keyword>
<dbReference type="PANTHER" id="PTHR22926">
    <property type="entry name" value="PHOSPHO-N-ACETYLMURAMOYL-PENTAPEPTIDE-TRANSFERASE"/>
    <property type="match status" value="1"/>
</dbReference>
<comment type="subcellular location">
    <subcellularLocation>
        <location evidence="1">Cell membrane</location>
        <topology evidence="1">Multi-pass membrane protein</topology>
    </subcellularLocation>
</comment>
<dbReference type="GO" id="GO:0005886">
    <property type="term" value="C:plasma membrane"/>
    <property type="evidence" value="ECO:0007669"/>
    <property type="project" value="UniProtKB-SubCell"/>
</dbReference>
<evidence type="ECO:0000313" key="9">
    <source>
        <dbReference type="Proteomes" id="UP000192727"/>
    </source>
</evidence>
<sequence length="316" mass="34291">MFYLLPVLVSFLFVLILVPGLRAIAFRIGFVDRPGERKIHATPIPLLGGIALYIASLTAMILFTRGSALVLTVGTGGTVLMLMGLFDDWFKTKGKDFPVWPRLIIYLIVSAIPVFFGIEIIGVSKLEMGTGMVLFPAWISWLSTMAWVFGITNMVNFIDGLDGLASGIVTISSLTLLITALLMQQTEPAVLAGSLAGACLAFLFFNFHPARIFMGDAGAIYLGYTLAVISIDGAFKSATVISIFVPVLALGVPILDTVIVFARRFIQKKGLHKADKLHTHHCLMAWGLTQTQSVSFLYLVSAVFSLVSIVLLLAFQ</sequence>
<dbReference type="GO" id="GO:0046872">
    <property type="term" value="F:metal ion binding"/>
    <property type="evidence" value="ECO:0007669"/>
    <property type="project" value="UniProtKB-KW"/>
</dbReference>
<dbReference type="Proteomes" id="UP000192727">
    <property type="component" value="Chromosome"/>
</dbReference>
<dbReference type="PANTHER" id="PTHR22926:SF3">
    <property type="entry name" value="UNDECAPRENYL-PHOSPHATE ALPHA-N-ACETYLGLUCOSAMINYL 1-PHOSPHATE TRANSFERASE"/>
    <property type="match status" value="1"/>
</dbReference>
<dbReference type="GeneID" id="64217141"/>
<evidence type="ECO:0000256" key="2">
    <source>
        <dbReference type="ARBA" id="ARBA00022475"/>
    </source>
</evidence>
<dbReference type="CDD" id="cd06853">
    <property type="entry name" value="GT_WecA_like"/>
    <property type="match status" value="1"/>
</dbReference>
<proteinExistence type="predicted"/>
<evidence type="ECO:0000256" key="3">
    <source>
        <dbReference type="ARBA" id="ARBA00022679"/>
    </source>
</evidence>
<evidence type="ECO:0000256" key="5">
    <source>
        <dbReference type="ARBA" id="ARBA00022989"/>
    </source>
</evidence>
<dbReference type="Pfam" id="PF00953">
    <property type="entry name" value="Glycos_transf_4"/>
    <property type="match status" value="1"/>
</dbReference>
<keyword evidence="5" id="KW-1133">Transmembrane helix</keyword>
<keyword evidence="4" id="KW-0812">Transmembrane</keyword>
<evidence type="ECO:0000313" key="8">
    <source>
        <dbReference type="EMBL" id="ARF68570.1"/>
    </source>
</evidence>
<dbReference type="EMBL" id="CP020557">
    <property type="protein sequence ID" value="ARF68570.1"/>
    <property type="molecule type" value="Genomic_DNA"/>
</dbReference>
<protein>
    <submittedName>
        <fullName evidence="8">Undecaprenyl-phosphate alpha-N-acetylglucosaminyl 1-phosphate transferase</fullName>
    </submittedName>
</protein>
<keyword evidence="7" id="KW-0479">Metal-binding</keyword>
<dbReference type="InterPro" id="IPR018480">
    <property type="entry name" value="PNAcMuramoyl-5peptid_Trfase_CS"/>
</dbReference>
<dbReference type="AlphaFoldDB" id="A0A1V0UUA2"/>
<evidence type="ECO:0000256" key="7">
    <source>
        <dbReference type="PIRSR" id="PIRSR600715-1"/>
    </source>
</evidence>
<feature type="binding site" evidence="7">
    <location>
        <position position="156"/>
    </location>
    <ligand>
        <name>Mg(2+)</name>
        <dbReference type="ChEBI" id="CHEBI:18420"/>
    </ligand>
</feature>
<dbReference type="GO" id="GO:0044038">
    <property type="term" value="P:cell wall macromolecule biosynthetic process"/>
    <property type="evidence" value="ECO:0007669"/>
    <property type="project" value="TreeGrafter"/>
</dbReference>
<dbReference type="GO" id="GO:0016780">
    <property type="term" value="F:phosphotransferase activity, for other substituted phosphate groups"/>
    <property type="evidence" value="ECO:0007669"/>
    <property type="project" value="InterPro"/>
</dbReference>
<dbReference type="GO" id="GO:0071555">
    <property type="term" value="P:cell wall organization"/>
    <property type="evidence" value="ECO:0007669"/>
    <property type="project" value="TreeGrafter"/>
</dbReference>
<evidence type="ECO:0000256" key="1">
    <source>
        <dbReference type="ARBA" id="ARBA00004651"/>
    </source>
</evidence>
<reference evidence="8 9" key="1">
    <citation type="submission" date="2017-03" db="EMBL/GenBank/DDBJ databases">
        <title>Paenibacillus larvae genome sequencing.</title>
        <authorList>
            <person name="Dingman D.W."/>
        </authorList>
    </citation>
    <scope>NUCLEOTIDE SEQUENCE [LARGE SCALE GENOMIC DNA]</scope>
    <source>
        <strain evidence="8 9">SAG 10367</strain>
    </source>
</reference>
<comment type="cofactor">
    <cofactor evidence="7">
        <name>Mg(2+)</name>
        <dbReference type="ChEBI" id="CHEBI:18420"/>
    </cofactor>
</comment>
<dbReference type="PROSITE" id="PS01348">
    <property type="entry name" value="MRAY_2"/>
    <property type="match status" value="1"/>
</dbReference>
<dbReference type="RefSeq" id="WP_077996519.1">
    <property type="nucleotide sequence ID" value="NZ_CP019794.1"/>
</dbReference>
<keyword evidence="3 8" id="KW-0808">Transferase</keyword>